<organism evidence="2 3">
    <name type="scientific">candidate division TA06 bacterium</name>
    <dbReference type="NCBI Taxonomy" id="2250710"/>
    <lineage>
        <taxon>Bacteria</taxon>
        <taxon>Bacteria division TA06</taxon>
    </lineage>
</organism>
<name>A0A933ICQ2_UNCT6</name>
<gene>
    <name evidence="2" type="ORF">HY768_02390</name>
</gene>
<reference evidence="2" key="1">
    <citation type="submission" date="2020-07" db="EMBL/GenBank/DDBJ databases">
        <title>Huge and variable diversity of episymbiotic CPR bacteria and DPANN archaea in groundwater ecosystems.</title>
        <authorList>
            <person name="He C.Y."/>
            <person name="Keren R."/>
            <person name="Whittaker M."/>
            <person name="Farag I.F."/>
            <person name="Doudna J."/>
            <person name="Cate J.H.D."/>
            <person name="Banfield J.F."/>
        </authorList>
    </citation>
    <scope>NUCLEOTIDE SEQUENCE</scope>
    <source>
        <strain evidence="2">NC_groundwater_1520_Pr4_B-0.1um_53_5</strain>
    </source>
</reference>
<dbReference type="EMBL" id="JACQXR010000029">
    <property type="protein sequence ID" value="MBI4726068.1"/>
    <property type="molecule type" value="Genomic_DNA"/>
</dbReference>
<dbReference type="AlphaFoldDB" id="A0A933ICQ2"/>
<feature type="domain" description="HEPN" evidence="1">
    <location>
        <begin position="18"/>
        <end position="141"/>
    </location>
</feature>
<accession>A0A933ICQ2</accession>
<dbReference type="SMART" id="SM00748">
    <property type="entry name" value="HEPN"/>
    <property type="match status" value="1"/>
</dbReference>
<dbReference type="Pfam" id="PF05168">
    <property type="entry name" value="HEPN"/>
    <property type="match status" value="1"/>
</dbReference>
<evidence type="ECO:0000313" key="2">
    <source>
        <dbReference type="EMBL" id="MBI4726068.1"/>
    </source>
</evidence>
<protein>
    <submittedName>
        <fullName evidence="2">HEPN domain-containing protein</fullName>
    </submittedName>
</protein>
<dbReference type="InterPro" id="IPR007842">
    <property type="entry name" value="HEPN_dom"/>
</dbReference>
<dbReference type="Gene3D" id="1.20.120.330">
    <property type="entry name" value="Nucleotidyltransferases domain 2"/>
    <property type="match status" value="1"/>
</dbReference>
<sequence length="159" mass="18819">MKSSKDKYYPKFYHDDWIKQADRDFEIAKIAFTKRYYEWAIYASQQACEKSLKSILHLLNQKHEILLQTHSIQDLIDLLPTEFSKFNKYLKSNKTPNKLCATIDQHITRCRYPVPFKKNSSPGAIYKKKDAEEVMNISRDIIEICKAHISKIEILFNNI</sequence>
<dbReference type="SUPFAM" id="SSF81593">
    <property type="entry name" value="Nucleotidyltransferase substrate binding subunit/domain"/>
    <property type="match status" value="1"/>
</dbReference>
<evidence type="ECO:0000259" key="1">
    <source>
        <dbReference type="PROSITE" id="PS50910"/>
    </source>
</evidence>
<evidence type="ECO:0000313" key="3">
    <source>
        <dbReference type="Proteomes" id="UP000736328"/>
    </source>
</evidence>
<proteinExistence type="predicted"/>
<dbReference type="PROSITE" id="PS50910">
    <property type="entry name" value="HEPN"/>
    <property type="match status" value="1"/>
</dbReference>
<dbReference type="Proteomes" id="UP000736328">
    <property type="component" value="Unassembled WGS sequence"/>
</dbReference>
<comment type="caution">
    <text evidence="2">The sequence shown here is derived from an EMBL/GenBank/DDBJ whole genome shotgun (WGS) entry which is preliminary data.</text>
</comment>